<dbReference type="PROSITE" id="PS50958">
    <property type="entry name" value="SMB_2"/>
    <property type="match status" value="1"/>
</dbReference>
<dbReference type="PROSITE" id="PS00524">
    <property type="entry name" value="SMB_1"/>
    <property type="match status" value="1"/>
</dbReference>
<feature type="compositionally biased region" description="Basic and acidic residues" evidence="2">
    <location>
        <begin position="186"/>
        <end position="195"/>
    </location>
</feature>
<dbReference type="InterPro" id="IPR008928">
    <property type="entry name" value="6-hairpin_glycosidase_sf"/>
</dbReference>
<evidence type="ECO:0000256" key="2">
    <source>
        <dbReference type="SAM" id="MobiDB-lite"/>
    </source>
</evidence>
<dbReference type="InterPro" id="IPR036024">
    <property type="entry name" value="Somatomedin_B-like_dom_sf"/>
</dbReference>
<organism evidence="4 5">
    <name type="scientific">Durusdinium trenchii</name>
    <dbReference type="NCBI Taxonomy" id="1381693"/>
    <lineage>
        <taxon>Eukaryota</taxon>
        <taxon>Sar</taxon>
        <taxon>Alveolata</taxon>
        <taxon>Dinophyceae</taxon>
        <taxon>Suessiales</taxon>
        <taxon>Symbiodiniaceae</taxon>
        <taxon>Durusdinium</taxon>
    </lineage>
</organism>
<dbReference type="EMBL" id="CAXAMN010024151">
    <property type="protein sequence ID" value="CAK9084238.1"/>
    <property type="molecule type" value="Genomic_DNA"/>
</dbReference>
<comment type="caution">
    <text evidence="4">The sequence shown here is derived from an EMBL/GenBank/DDBJ whole genome shotgun (WGS) entry which is preliminary data.</text>
</comment>
<dbReference type="SUPFAM" id="SSF48208">
    <property type="entry name" value="Six-hairpin glycosidases"/>
    <property type="match status" value="1"/>
</dbReference>
<evidence type="ECO:0000259" key="3">
    <source>
        <dbReference type="PROSITE" id="PS50958"/>
    </source>
</evidence>
<sequence length="828" mass="90684">MAQLTFGQCIHWSFEGHDFRARPEGRVNLPEDDIARLCDPYLHVAAGSLGQSVPRKPHVLALFRRNVLQALWADAMIAVIWEDLEASYPLRMGGGTKWAAQVYVDRFQPIGVEAAESCHLYLYEVNSAVWKRWDCLAQAWTPASPPILSRTMSFAGIGTRTPPQHAIDAIHSLFKDLSGHLSDSAPDPHLDEPKESNCSGESHGPSALHVPSALCASGRRWRRRAQRATEREVAKPSLARRSLFAGLLASPATAQALMPEATPGPTGTGFVWDDSHAAGPRRQLTGGVKSQRQVVTNFHVVSELSNPHVTFLRKNAVPSFVQGENGADEHAEAPLPSDECEALGSLNCSLSLRQLRASAPSCVALGCHGSYVRGRSCQCTAQCDRHGNCCPDYKQYCLMADIPPETELQLQKVDAFLEEQPRQSFLRHGGLLQTFGSSLGGGNCGDLCTLPEHCPEFGSSKRCRFDVYDNAVAAIYLTKRGKIESARKILDAFLHLLYPPLKIPHVTFGRRDGLPSGRWLTLIGSSYTDSEVKPGIYWGKNVVDGGVDTGNNAWVGLALAQFAAETGESCYLVAAQDILTALKKGADCDDKLLGYMAKLRPYPANYRSTEHNIDVFALAKILGDEDAMNRARVFVQEMFGHNERYPKSFAMGTDGAVPCDTSTMKTAIPADAQFWALLAGVENTKERQVSALEDSLQSVEDGGMLTTDEDLIGRANRSAGRVRGLRFTNWGNGAQWENTASAMMAMSMFQQKYGVDALQGVELEDEIKGIRRSMLRILDTYGSIPASILGGNKQAWKKNEHAREFPGGSDTGPRTGFLQRPTFLARCW</sequence>
<dbReference type="Proteomes" id="UP001642484">
    <property type="component" value="Unassembled WGS sequence"/>
</dbReference>
<dbReference type="Pfam" id="PF01033">
    <property type="entry name" value="Somatomedin_B"/>
    <property type="match status" value="1"/>
</dbReference>
<proteinExistence type="predicted"/>
<accession>A0ABP0Q7M3</accession>
<feature type="region of interest" description="Disordered" evidence="2">
    <location>
        <begin position="182"/>
        <end position="206"/>
    </location>
</feature>
<evidence type="ECO:0000313" key="4">
    <source>
        <dbReference type="EMBL" id="CAK9084238.1"/>
    </source>
</evidence>
<gene>
    <name evidence="4" type="ORF">CCMP2556_LOCUS41000</name>
</gene>
<protein>
    <recommendedName>
        <fullName evidence="3">SMB domain-containing protein</fullName>
    </recommendedName>
</protein>
<keyword evidence="5" id="KW-1185">Reference proteome</keyword>
<name>A0ABP0Q7M3_9DINO</name>
<dbReference type="InterPro" id="IPR001212">
    <property type="entry name" value="Somatomedin_B_dom"/>
</dbReference>
<evidence type="ECO:0000313" key="5">
    <source>
        <dbReference type="Proteomes" id="UP001642484"/>
    </source>
</evidence>
<reference evidence="4 5" key="1">
    <citation type="submission" date="2024-02" db="EMBL/GenBank/DDBJ databases">
        <authorList>
            <person name="Chen Y."/>
            <person name="Shah S."/>
            <person name="Dougan E. K."/>
            <person name="Thang M."/>
            <person name="Chan C."/>
        </authorList>
    </citation>
    <scope>NUCLEOTIDE SEQUENCE [LARGE SCALE GENOMIC DNA]</scope>
</reference>
<dbReference type="SUPFAM" id="SSF90188">
    <property type="entry name" value="Somatomedin B domain"/>
    <property type="match status" value="1"/>
</dbReference>
<dbReference type="Gene3D" id="4.10.410.20">
    <property type="match status" value="1"/>
</dbReference>
<keyword evidence="1" id="KW-1015">Disulfide bond</keyword>
<evidence type="ECO:0000256" key="1">
    <source>
        <dbReference type="ARBA" id="ARBA00023157"/>
    </source>
</evidence>
<feature type="domain" description="SMB" evidence="3">
    <location>
        <begin position="358"/>
        <end position="403"/>
    </location>
</feature>